<protein>
    <recommendedName>
        <fullName evidence="3">DUF2442 domain-containing protein</fullName>
    </recommendedName>
</protein>
<proteinExistence type="predicted"/>
<sequence>MVDSHQISEIKFEEDKMIILLDDRELKVNLKEVSPKLLLASDVERALYKISPSGYGIHWPLIDEDLSIKGFILKENDPNK</sequence>
<keyword evidence="2" id="KW-1185">Reference proteome</keyword>
<gene>
    <name evidence="1" type="ORF">AO498_16785</name>
</gene>
<dbReference type="KEGG" id="alm:AO498_16785"/>
<dbReference type="RefSeq" id="WP_067550100.1">
    <property type="nucleotide sequence ID" value="NZ_CP012836.1"/>
</dbReference>
<evidence type="ECO:0000313" key="1">
    <source>
        <dbReference type="EMBL" id="AMQ58107.1"/>
    </source>
</evidence>
<dbReference type="EMBL" id="CP012836">
    <property type="protein sequence ID" value="AMQ58107.1"/>
    <property type="molecule type" value="Genomic_DNA"/>
</dbReference>
<reference evidence="1 2" key="2">
    <citation type="journal article" date="2016" name="Genome Announc.">
        <title>Complete Genome Sequence of Algoriphagus sp. Strain M8-2, Isolated from a Brackish Lake.</title>
        <authorList>
            <person name="Muraguchi Y."/>
            <person name="Kushimoto K."/>
            <person name="Ohtsubo Y."/>
            <person name="Suzuki T."/>
            <person name="Dohra H."/>
            <person name="Kimbara K."/>
            <person name="Shintani M."/>
        </authorList>
    </citation>
    <scope>NUCLEOTIDE SEQUENCE [LARGE SCALE GENOMIC DNA]</scope>
    <source>
        <strain evidence="1 2">M8-2</strain>
    </source>
</reference>
<organism evidence="1 2">
    <name type="scientific">Algoriphagus sanaruensis</name>
    <dbReference type="NCBI Taxonomy" id="1727163"/>
    <lineage>
        <taxon>Bacteria</taxon>
        <taxon>Pseudomonadati</taxon>
        <taxon>Bacteroidota</taxon>
        <taxon>Cytophagia</taxon>
        <taxon>Cytophagales</taxon>
        <taxon>Cyclobacteriaceae</taxon>
        <taxon>Algoriphagus</taxon>
    </lineage>
</organism>
<name>A0A142ESK2_9BACT</name>
<dbReference type="AlphaFoldDB" id="A0A142ESK2"/>
<accession>A0A142ESK2</accession>
<reference evidence="2" key="1">
    <citation type="submission" date="2015-09" db="EMBL/GenBank/DDBJ databases">
        <title>Complete sequence of Algoriphagus sp. M8-2.</title>
        <authorList>
            <person name="Shintani M."/>
        </authorList>
    </citation>
    <scope>NUCLEOTIDE SEQUENCE [LARGE SCALE GENOMIC DNA]</scope>
    <source>
        <strain evidence="2">M8-2</strain>
    </source>
</reference>
<dbReference type="PATRIC" id="fig|1727163.4.peg.3520"/>
<dbReference type="Gene3D" id="3.30.2020.40">
    <property type="entry name" value="Uncharacterised protein PF10387, DUF2442"/>
    <property type="match status" value="1"/>
</dbReference>
<dbReference type="STRING" id="1727163.AO498_16785"/>
<evidence type="ECO:0000313" key="2">
    <source>
        <dbReference type="Proteomes" id="UP000073816"/>
    </source>
</evidence>
<dbReference type="OrthoDB" id="9807561at2"/>
<evidence type="ECO:0008006" key="3">
    <source>
        <dbReference type="Google" id="ProtNLM"/>
    </source>
</evidence>
<dbReference type="Pfam" id="PF10387">
    <property type="entry name" value="DUF2442"/>
    <property type="match status" value="1"/>
</dbReference>
<dbReference type="Proteomes" id="UP000073816">
    <property type="component" value="Chromosome"/>
</dbReference>
<dbReference type="InterPro" id="IPR018841">
    <property type="entry name" value="DUF2442"/>
</dbReference>